<dbReference type="InterPro" id="IPR019405">
    <property type="entry name" value="Lactonase_7-beta_prop"/>
</dbReference>
<dbReference type="AlphaFoldDB" id="A0A1Q9R4D4"/>
<protein>
    <submittedName>
        <fullName evidence="4">6-phosphogluconolactonase</fullName>
        <ecNumber evidence="4">3.1.1.31</ecNumber>
    </submittedName>
</protein>
<evidence type="ECO:0000256" key="2">
    <source>
        <dbReference type="ARBA" id="ARBA00022526"/>
    </source>
</evidence>
<feature type="chain" id="PRO_5012909544" evidence="3">
    <location>
        <begin position="26"/>
        <end position="374"/>
    </location>
</feature>
<accession>A0A1Q9R4D4</accession>
<dbReference type="SUPFAM" id="SSF51004">
    <property type="entry name" value="C-terminal (heme d1) domain of cytochrome cd1-nitrite reductase"/>
    <property type="match status" value="1"/>
</dbReference>
<keyword evidence="4" id="KW-0378">Hydrolase</keyword>
<reference evidence="4 5" key="1">
    <citation type="submission" date="2016-10" db="EMBL/GenBank/DDBJ databases">
        <title>Genome Sequence of Pseudomonas putida GM4FR.</title>
        <authorList>
            <person name="Poehlein A."/>
            <person name="Wemheuer F."/>
            <person name="Hollensteiner J."/>
            <person name="Wemheuer B."/>
        </authorList>
    </citation>
    <scope>NUCLEOTIDE SEQUENCE [LARGE SCALE GENOMIC DNA]</scope>
    <source>
        <strain evidence="4 5">GM4FR</strain>
    </source>
</reference>
<dbReference type="InterPro" id="IPR015943">
    <property type="entry name" value="WD40/YVTN_repeat-like_dom_sf"/>
</dbReference>
<evidence type="ECO:0000256" key="1">
    <source>
        <dbReference type="ARBA" id="ARBA00005564"/>
    </source>
</evidence>
<keyword evidence="3" id="KW-0732">Signal</keyword>
<evidence type="ECO:0000313" key="4">
    <source>
        <dbReference type="EMBL" id="OLS62254.1"/>
    </source>
</evidence>
<sequence>MKTTSMKKALLSLLIASGMSMSVHARELLVGSYTDGASQGIYRYRFSEGRIDAMPLQVVEAGNPSWLTLSADGRRLFAVNEAAAGRVSAFSLDAHHVLTAVNQVGSGGAEPTHSSLSRDGRFLFVANYGGSNTEGGSLSVLPVQADGRLGEPVQQVRHAASKVNPERQATPHVHSLVSSPDGRFVFASDLGADKVFAYRYEPDQAEPLKAFDAVDLPPGSGPRHLLLSADGRHAWLTLEMSAEVAVFDHQDGHLTLRATVPLTDSKDPAAKAAGALHASADGRFLYVSNRGTANELVVFAIDPLDGGLTLVQRRSVEGDHPREFALDPEQGFVLVANQKSDEIVVIRRDPASGRLGEVVQQFVQPAPSDLKFLD</sequence>
<feature type="signal peptide" evidence="3">
    <location>
        <begin position="1"/>
        <end position="25"/>
    </location>
</feature>
<dbReference type="Pfam" id="PF10282">
    <property type="entry name" value="Lactonase"/>
    <property type="match status" value="1"/>
</dbReference>
<dbReference type="GO" id="GO:0017057">
    <property type="term" value="F:6-phosphogluconolactonase activity"/>
    <property type="evidence" value="ECO:0007669"/>
    <property type="project" value="UniProtKB-EC"/>
</dbReference>
<comment type="caution">
    <text evidence="4">The sequence shown here is derived from an EMBL/GenBank/DDBJ whole genome shotgun (WGS) entry which is preliminary data.</text>
</comment>
<proteinExistence type="inferred from homology"/>
<name>A0A1Q9R4D4_PSEPU</name>
<evidence type="ECO:0000256" key="3">
    <source>
        <dbReference type="SAM" id="SignalP"/>
    </source>
</evidence>
<organism evidence="4 5">
    <name type="scientific">Pseudomonas putida</name>
    <name type="common">Arthrobacter siderocapsulatus</name>
    <dbReference type="NCBI Taxonomy" id="303"/>
    <lineage>
        <taxon>Bacteria</taxon>
        <taxon>Pseudomonadati</taxon>
        <taxon>Pseudomonadota</taxon>
        <taxon>Gammaproteobacteria</taxon>
        <taxon>Pseudomonadales</taxon>
        <taxon>Pseudomonadaceae</taxon>
        <taxon>Pseudomonas</taxon>
    </lineage>
</organism>
<dbReference type="EC" id="3.1.1.31" evidence="4"/>
<dbReference type="Gene3D" id="2.130.10.10">
    <property type="entry name" value="YVTN repeat-like/Quinoprotein amine dehydrogenase"/>
    <property type="match status" value="1"/>
</dbReference>
<dbReference type="GO" id="GO:0006006">
    <property type="term" value="P:glucose metabolic process"/>
    <property type="evidence" value="ECO:0007669"/>
    <property type="project" value="UniProtKB-KW"/>
</dbReference>
<keyword evidence="2" id="KW-0313">Glucose metabolism</keyword>
<keyword evidence="2" id="KW-0119">Carbohydrate metabolism</keyword>
<gene>
    <name evidence="4" type="primary">pgl_2</name>
    <name evidence="4" type="ORF">PSEMO_31650</name>
</gene>
<evidence type="ECO:0000313" key="5">
    <source>
        <dbReference type="Proteomes" id="UP000186736"/>
    </source>
</evidence>
<dbReference type="PANTHER" id="PTHR30344:SF1">
    <property type="entry name" value="6-PHOSPHOGLUCONOLACTONASE"/>
    <property type="match status" value="1"/>
</dbReference>
<dbReference type="EMBL" id="MKZO01000025">
    <property type="protein sequence ID" value="OLS62254.1"/>
    <property type="molecule type" value="Genomic_DNA"/>
</dbReference>
<dbReference type="Proteomes" id="UP000186736">
    <property type="component" value="Unassembled WGS sequence"/>
</dbReference>
<dbReference type="InterPro" id="IPR050282">
    <property type="entry name" value="Cycloisomerase_2"/>
</dbReference>
<dbReference type="PANTHER" id="PTHR30344">
    <property type="entry name" value="6-PHOSPHOGLUCONOLACTONASE-RELATED"/>
    <property type="match status" value="1"/>
</dbReference>
<dbReference type="InterPro" id="IPR011048">
    <property type="entry name" value="Haem_d1_sf"/>
</dbReference>
<comment type="similarity">
    <text evidence="1">Belongs to the cycloisomerase 2 family.</text>
</comment>
<dbReference type="GO" id="GO:0005829">
    <property type="term" value="C:cytosol"/>
    <property type="evidence" value="ECO:0007669"/>
    <property type="project" value="TreeGrafter"/>
</dbReference>